<proteinExistence type="predicted"/>
<dbReference type="EMBL" id="LRGB01023121">
    <property type="protein sequence ID" value="KZR96954.1"/>
    <property type="molecule type" value="Genomic_DNA"/>
</dbReference>
<organism evidence="1 2">
    <name type="scientific">Daphnia magna</name>
    <dbReference type="NCBI Taxonomy" id="35525"/>
    <lineage>
        <taxon>Eukaryota</taxon>
        <taxon>Metazoa</taxon>
        <taxon>Ecdysozoa</taxon>
        <taxon>Arthropoda</taxon>
        <taxon>Crustacea</taxon>
        <taxon>Branchiopoda</taxon>
        <taxon>Diplostraca</taxon>
        <taxon>Cladocera</taxon>
        <taxon>Anomopoda</taxon>
        <taxon>Daphniidae</taxon>
        <taxon>Daphnia</taxon>
    </lineage>
</organism>
<evidence type="ECO:0000313" key="2">
    <source>
        <dbReference type="Proteomes" id="UP000076858"/>
    </source>
</evidence>
<comment type="caution">
    <text evidence="1">The sequence shown here is derived from an EMBL/GenBank/DDBJ whole genome shotgun (WGS) entry which is preliminary data.</text>
</comment>
<name>A0A162D0H9_9CRUS</name>
<reference evidence="1 2" key="1">
    <citation type="submission" date="2016-03" db="EMBL/GenBank/DDBJ databases">
        <title>EvidentialGene: Evidence-directed Construction of Genes on Genomes.</title>
        <authorList>
            <person name="Gilbert D.G."/>
            <person name="Choi J.-H."/>
            <person name="Mockaitis K."/>
            <person name="Colbourne J."/>
            <person name="Pfrender M."/>
        </authorList>
    </citation>
    <scope>NUCLEOTIDE SEQUENCE [LARGE SCALE GENOMIC DNA]</scope>
    <source>
        <strain evidence="1 2">Xinb3</strain>
        <tissue evidence="1">Complete organism</tissue>
    </source>
</reference>
<dbReference type="Proteomes" id="UP000076858">
    <property type="component" value="Unassembled WGS sequence"/>
</dbReference>
<accession>A0A162D0H9</accession>
<protein>
    <submittedName>
        <fullName evidence="1">Uncharacterized protein</fullName>
    </submittedName>
</protein>
<evidence type="ECO:0000313" key="1">
    <source>
        <dbReference type="EMBL" id="KZR96954.1"/>
    </source>
</evidence>
<gene>
    <name evidence="1" type="ORF">APZ42_008418</name>
</gene>
<keyword evidence="2" id="KW-1185">Reference proteome</keyword>
<sequence>MKKNVSILCWSVTTRVHYGNPFRYPITTMILHQLTHNHIASKTTKTYAIKQSN</sequence>
<dbReference type="AlphaFoldDB" id="A0A162D0H9"/>